<evidence type="ECO:0000313" key="11">
    <source>
        <dbReference type="EMBL" id="KAG5674039.1"/>
    </source>
</evidence>
<feature type="compositionally biased region" description="Acidic residues" evidence="9">
    <location>
        <begin position="262"/>
        <end position="275"/>
    </location>
</feature>
<proteinExistence type="inferred from homology"/>
<name>A0A9J6BVW0_POLVA</name>
<dbReference type="InterPro" id="IPR009057">
    <property type="entry name" value="Homeodomain-like_sf"/>
</dbReference>
<feature type="compositionally biased region" description="Low complexity" evidence="9">
    <location>
        <begin position="405"/>
        <end position="416"/>
    </location>
</feature>
<evidence type="ECO:0000256" key="4">
    <source>
        <dbReference type="ARBA" id="ARBA00023155"/>
    </source>
</evidence>
<keyword evidence="12" id="KW-1185">Reference proteome</keyword>
<comment type="caution">
    <text evidence="11">The sequence shown here is derived from an EMBL/GenBank/DDBJ whole genome shotgun (WGS) entry which is preliminary data.</text>
</comment>
<dbReference type="PROSITE" id="PS00027">
    <property type="entry name" value="HOMEOBOX_1"/>
    <property type="match status" value="1"/>
</dbReference>
<keyword evidence="5 6" id="KW-0539">Nucleus</keyword>
<evidence type="ECO:0000256" key="8">
    <source>
        <dbReference type="RuleBase" id="RU004442"/>
    </source>
</evidence>
<accession>A0A9J6BVW0</accession>
<dbReference type="GO" id="GO:0048513">
    <property type="term" value="P:animal organ development"/>
    <property type="evidence" value="ECO:0007669"/>
    <property type="project" value="UniProtKB-ARBA"/>
</dbReference>
<dbReference type="OrthoDB" id="6159439at2759"/>
<keyword evidence="2" id="KW-0217">Developmental protein</keyword>
<feature type="compositionally biased region" description="Acidic residues" evidence="9">
    <location>
        <begin position="233"/>
        <end position="245"/>
    </location>
</feature>
<feature type="region of interest" description="Disordered" evidence="9">
    <location>
        <begin position="68"/>
        <end position="130"/>
    </location>
</feature>
<evidence type="ECO:0000256" key="6">
    <source>
        <dbReference type="PROSITE-ProRule" id="PRU00108"/>
    </source>
</evidence>
<dbReference type="GO" id="GO:0009952">
    <property type="term" value="P:anterior/posterior pattern specification"/>
    <property type="evidence" value="ECO:0007669"/>
    <property type="project" value="TreeGrafter"/>
</dbReference>
<dbReference type="PRINTS" id="PR00024">
    <property type="entry name" value="HOMEOBOX"/>
</dbReference>
<dbReference type="GO" id="GO:0000981">
    <property type="term" value="F:DNA-binding transcription factor activity, RNA polymerase II-specific"/>
    <property type="evidence" value="ECO:0007669"/>
    <property type="project" value="InterPro"/>
</dbReference>
<dbReference type="PRINTS" id="PR00025">
    <property type="entry name" value="ANTENNAPEDIA"/>
</dbReference>
<comment type="similarity">
    <text evidence="8">Belongs to the Antp homeobox family.</text>
</comment>
<feature type="compositionally biased region" description="Low complexity" evidence="9">
    <location>
        <begin position="85"/>
        <end position="122"/>
    </location>
</feature>
<sequence length="486" mass="54157">MSSFLMSYPHMQGSMGGYEPKFPPNETDFHHLHHHGGYAGMNGLSANHVDYSYHNGYNYQNYTPTSATHSFYHHHPPYGSPQMQPHHSSTNASSPNSSLVPSTNNSYNSNNSNNNSGNSNNNDGIVSRNNNNNLVTATTATTLPVQSIVNGLNISENSPNVDNSIGYYSNYYSNGHQSAQDIPIQCPNNDPPANTALGLQELGMKLDKRIEEAVPAGQQLQELGMRLRCLDDGSSDQDDMLDDDDRLIMGDRSPDELGSQDNDLDDELDSDDDMEGTTTSEGERIIYPWMKKIHVAGVVSGQYSMGMEVPKRQRTAYTRHQILELEKEFHYNRYLTRRRRIEIAHTLVLSERQIKIWFQNRRMKWKKDNKLPNTKNVKKKNPDGSVQVTPGTGKGGKGKRGGGKKNQQQQQSAQQQTSQSECTVDSLESMTENGLTCRNDASSFISSSDVTGLVLNQQTNVANNNNNHLHLNDALNIKSDYGLTTL</sequence>
<dbReference type="Pfam" id="PF00046">
    <property type="entry name" value="Homeodomain"/>
    <property type="match status" value="1"/>
</dbReference>
<dbReference type="GO" id="GO:0000978">
    <property type="term" value="F:RNA polymerase II cis-regulatory region sequence-specific DNA binding"/>
    <property type="evidence" value="ECO:0007669"/>
    <property type="project" value="TreeGrafter"/>
</dbReference>
<keyword evidence="3 6" id="KW-0238">DNA-binding</keyword>
<dbReference type="InterPro" id="IPR001827">
    <property type="entry name" value="Homeobox_Antennapedia_CS"/>
</dbReference>
<dbReference type="Gene3D" id="1.10.10.60">
    <property type="entry name" value="Homeodomain-like"/>
    <property type="match status" value="1"/>
</dbReference>
<feature type="compositionally biased region" description="Basic and acidic residues" evidence="9">
    <location>
        <begin position="246"/>
        <end position="255"/>
    </location>
</feature>
<feature type="domain" description="Homeobox" evidence="10">
    <location>
        <begin position="308"/>
        <end position="368"/>
    </location>
</feature>
<organism evidence="11 12">
    <name type="scientific">Polypedilum vanderplanki</name>
    <name type="common">Sleeping chironomid midge</name>
    <dbReference type="NCBI Taxonomy" id="319348"/>
    <lineage>
        <taxon>Eukaryota</taxon>
        <taxon>Metazoa</taxon>
        <taxon>Ecdysozoa</taxon>
        <taxon>Arthropoda</taxon>
        <taxon>Hexapoda</taxon>
        <taxon>Insecta</taxon>
        <taxon>Pterygota</taxon>
        <taxon>Neoptera</taxon>
        <taxon>Endopterygota</taxon>
        <taxon>Diptera</taxon>
        <taxon>Nematocera</taxon>
        <taxon>Chironomoidea</taxon>
        <taxon>Chironomidae</taxon>
        <taxon>Chironominae</taxon>
        <taxon>Polypedilum</taxon>
        <taxon>Polypedilum</taxon>
    </lineage>
</organism>
<evidence type="ECO:0000313" key="12">
    <source>
        <dbReference type="Proteomes" id="UP001107558"/>
    </source>
</evidence>
<evidence type="ECO:0000256" key="2">
    <source>
        <dbReference type="ARBA" id="ARBA00022473"/>
    </source>
</evidence>
<dbReference type="PROSITE" id="PS00032">
    <property type="entry name" value="ANTENNAPEDIA"/>
    <property type="match status" value="1"/>
</dbReference>
<evidence type="ECO:0000256" key="7">
    <source>
        <dbReference type="RuleBase" id="RU000682"/>
    </source>
</evidence>
<feature type="DNA-binding region" description="Homeobox" evidence="6">
    <location>
        <begin position="310"/>
        <end position="369"/>
    </location>
</feature>
<dbReference type="InterPro" id="IPR020479">
    <property type="entry name" value="HD_metazoa"/>
</dbReference>
<evidence type="ECO:0000256" key="1">
    <source>
        <dbReference type="ARBA" id="ARBA00004123"/>
    </source>
</evidence>
<dbReference type="InterPro" id="IPR017995">
    <property type="entry name" value="Homeobox_antennapedia"/>
</dbReference>
<dbReference type="FunFam" id="1.10.10.60:FF:000176">
    <property type="entry name" value="pancreas/duodenum homeobox protein 1"/>
    <property type="match status" value="1"/>
</dbReference>
<gene>
    <name evidence="11" type="ORF">PVAND_004029</name>
</gene>
<dbReference type="InterPro" id="IPR001356">
    <property type="entry name" value="HD"/>
</dbReference>
<evidence type="ECO:0000259" key="10">
    <source>
        <dbReference type="PROSITE" id="PS50071"/>
    </source>
</evidence>
<protein>
    <recommendedName>
        <fullName evidence="10">Homeobox domain-containing protein</fullName>
    </recommendedName>
</protein>
<dbReference type="PANTHER" id="PTHR45771:SF14">
    <property type="entry name" value="HOMEOTIC PROTEIN DEFORMED"/>
    <property type="match status" value="1"/>
</dbReference>
<dbReference type="SMART" id="SM00389">
    <property type="entry name" value="HOX"/>
    <property type="match status" value="1"/>
</dbReference>
<dbReference type="GO" id="GO:0045944">
    <property type="term" value="P:positive regulation of transcription by RNA polymerase II"/>
    <property type="evidence" value="ECO:0007669"/>
    <property type="project" value="TreeGrafter"/>
</dbReference>
<keyword evidence="4 6" id="KW-0371">Homeobox</keyword>
<reference evidence="11" key="1">
    <citation type="submission" date="2021-03" db="EMBL/GenBank/DDBJ databases">
        <title>Chromosome level genome of the anhydrobiotic midge Polypedilum vanderplanki.</title>
        <authorList>
            <person name="Yoshida Y."/>
            <person name="Kikawada T."/>
            <person name="Gusev O."/>
        </authorList>
    </citation>
    <scope>NUCLEOTIDE SEQUENCE</scope>
    <source>
        <strain evidence="11">NIAS01</strain>
        <tissue evidence="11">Whole body or cell culture</tissue>
    </source>
</reference>
<dbReference type="PANTHER" id="PTHR45771">
    <property type="entry name" value="HOMEOTIC PROTEIN DEFORMED"/>
    <property type="match status" value="1"/>
</dbReference>
<evidence type="ECO:0000256" key="5">
    <source>
        <dbReference type="ARBA" id="ARBA00023242"/>
    </source>
</evidence>
<dbReference type="GO" id="GO:0005654">
    <property type="term" value="C:nucleoplasm"/>
    <property type="evidence" value="ECO:0007669"/>
    <property type="project" value="TreeGrafter"/>
</dbReference>
<dbReference type="InterPro" id="IPR017970">
    <property type="entry name" value="Homeobox_CS"/>
</dbReference>
<dbReference type="PROSITE" id="PS50071">
    <property type="entry name" value="HOMEOBOX_2"/>
    <property type="match status" value="1"/>
</dbReference>
<evidence type="ECO:0000256" key="3">
    <source>
        <dbReference type="ARBA" id="ARBA00023125"/>
    </source>
</evidence>
<dbReference type="EMBL" id="JADBJN010000003">
    <property type="protein sequence ID" value="KAG5674039.1"/>
    <property type="molecule type" value="Genomic_DNA"/>
</dbReference>
<feature type="region of interest" description="Disordered" evidence="9">
    <location>
        <begin position="230"/>
        <end position="281"/>
    </location>
</feature>
<feature type="region of interest" description="Disordered" evidence="9">
    <location>
        <begin position="368"/>
        <end position="425"/>
    </location>
</feature>
<dbReference type="Proteomes" id="UP001107558">
    <property type="component" value="Chromosome 3"/>
</dbReference>
<evidence type="ECO:0000256" key="9">
    <source>
        <dbReference type="SAM" id="MobiDB-lite"/>
    </source>
</evidence>
<comment type="subcellular location">
    <subcellularLocation>
        <location evidence="1 6 7">Nucleus</location>
    </subcellularLocation>
</comment>
<dbReference type="AlphaFoldDB" id="A0A9J6BVW0"/>
<dbReference type="CDD" id="cd00086">
    <property type="entry name" value="homeodomain"/>
    <property type="match status" value="1"/>
</dbReference>
<dbReference type="SUPFAM" id="SSF46689">
    <property type="entry name" value="Homeodomain-like"/>
    <property type="match status" value="1"/>
</dbReference>
<dbReference type="InterPro" id="IPR050609">
    <property type="entry name" value="Antp_homeobox_Deformed_sf"/>
</dbReference>